<evidence type="ECO:0000256" key="5">
    <source>
        <dbReference type="ARBA" id="ARBA00022881"/>
    </source>
</evidence>
<dbReference type="FunFam" id="3.30.420.10:FF:000045">
    <property type="entry name" value="3'-5' exonuclease DinG"/>
    <property type="match status" value="1"/>
</dbReference>
<dbReference type="NCBIfam" id="TIGR00573">
    <property type="entry name" value="dnaq"/>
    <property type="match status" value="1"/>
</dbReference>
<evidence type="ECO:0000256" key="12">
    <source>
        <dbReference type="ARBA" id="ARBA00042732"/>
    </source>
</evidence>
<evidence type="ECO:0000259" key="15">
    <source>
        <dbReference type="PROSITE" id="PS50164"/>
    </source>
</evidence>
<dbReference type="SUPFAM" id="SSF82771">
    <property type="entry name" value="GIY-YIG endonuclease"/>
    <property type="match status" value="1"/>
</dbReference>
<dbReference type="AlphaFoldDB" id="A0A0G3EX46"/>
<dbReference type="PATRIC" id="fig|445709.3.peg.3206"/>
<dbReference type="InterPro" id="IPR000305">
    <property type="entry name" value="GIY-YIG_endonuc"/>
</dbReference>
<dbReference type="InterPro" id="IPR036397">
    <property type="entry name" value="RNaseH_sf"/>
</dbReference>
<evidence type="ECO:0000313" key="16">
    <source>
        <dbReference type="EMBL" id="AKJ69356.1"/>
    </source>
</evidence>
<dbReference type="OrthoDB" id="9803913at2"/>
<dbReference type="RefSeq" id="WP_047215255.1">
    <property type="nucleotide sequence ID" value="NZ_CP011568.3"/>
</dbReference>
<dbReference type="SMART" id="SM00479">
    <property type="entry name" value="EXOIII"/>
    <property type="match status" value="1"/>
</dbReference>
<evidence type="ECO:0000313" key="17">
    <source>
        <dbReference type="Proteomes" id="UP000036700"/>
    </source>
</evidence>
<protein>
    <recommendedName>
        <fullName evidence="10">Excinuclease cho</fullName>
        <ecNumber evidence="1">2.7.7.7</ecNumber>
    </recommendedName>
    <alternativeName>
        <fullName evidence="12">Endonuclease cho</fullName>
    </alternativeName>
    <alternativeName>
        <fullName evidence="11">UvrC homolog protein</fullName>
    </alternativeName>
</protein>
<evidence type="ECO:0000256" key="11">
    <source>
        <dbReference type="ARBA" id="ARBA00042138"/>
    </source>
</evidence>
<proteinExistence type="predicted"/>
<dbReference type="Pfam" id="PF00929">
    <property type="entry name" value="RNase_T"/>
    <property type="match status" value="1"/>
</dbReference>
<evidence type="ECO:0000256" key="3">
    <source>
        <dbReference type="ARBA" id="ARBA00022769"/>
    </source>
</evidence>
<evidence type="ECO:0000256" key="14">
    <source>
        <dbReference type="SAM" id="MobiDB-lite"/>
    </source>
</evidence>
<dbReference type="GO" id="GO:0006289">
    <property type="term" value="P:nucleotide-excision repair"/>
    <property type="evidence" value="ECO:0007669"/>
    <property type="project" value="InterPro"/>
</dbReference>
<keyword evidence="17" id="KW-1185">Reference proteome</keyword>
<dbReference type="CDD" id="cd06127">
    <property type="entry name" value="DEDDh"/>
    <property type="match status" value="1"/>
</dbReference>
<dbReference type="PROSITE" id="PS50164">
    <property type="entry name" value="GIY_YIG"/>
    <property type="match status" value="1"/>
</dbReference>
<feature type="domain" description="GIY-YIG" evidence="15">
    <location>
        <begin position="218"/>
        <end position="296"/>
    </location>
</feature>
<dbReference type="GO" id="GO:0003887">
    <property type="term" value="F:DNA-directed DNA polymerase activity"/>
    <property type="evidence" value="ECO:0007669"/>
    <property type="project" value="UniProtKB-EC"/>
</dbReference>
<dbReference type="Pfam" id="PF01541">
    <property type="entry name" value="GIY-YIG"/>
    <property type="match status" value="1"/>
</dbReference>
<evidence type="ECO:0000256" key="1">
    <source>
        <dbReference type="ARBA" id="ARBA00012417"/>
    </source>
</evidence>
<gene>
    <name evidence="16" type="ORF">ABW99_15150</name>
</gene>
<dbReference type="STRING" id="445709.ABW99_15150"/>
<dbReference type="EMBL" id="CP011568">
    <property type="protein sequence ID" value="AKJ69356.1"/>
    <property type="molecule type" value="Genomic_DNA"/>
</dbReference>
<dbReference type="InterPro" id="IPR012337">
    <property type="entry name" value="RNaseH-like_sf"/>
</dbReference>
<keyword evidence="6" id="KW-0234">DNA repair</keyword>
<evidence type="ECO:0000256" key="7">
    <source>
        <dbReference type="ARBA" id="ARBA00023236"/>
    </source>
</evidence>
<organism evidence="16 17">
    <name type="scientific">Pandoraea thiooxydans</name>
    <dbReference type="NCBI Taxonomy" id="445709"/>
    <lineage>
        <taxon>Bacteria</taxon>
        <taxon>Pseudomonadati</taxon>
        <taxon>Pseudomonadota</taxon>
        <taxon>Betaproteobacteria</taxon>
        <taxon>Burkholderiales</taxon>
        <taxon>Burkholderiaceae</taxon>
        <taxon>Pandoraea</taxon>
    </lineage>
</organism>
<dbReference type="PANTHER" id="PTHR30562:SF10">
    <property type="entry name" value="EXCINUCLEASE CHO"/>
    <property type="match status" value="1"/>
</dbReference>
<keyword evidence="7" id="KW-0742">SOS response</keyword>
<comment type="subunit">
    <text evidence="9">DNA polymerase III contains a core (composed of alpha, epsilon and theta chains) that associates with a tau subunit. This core dimerizes to form the POLIII' complex. PolIII' associates with the gamma complex (composed of gamma, delta, delta', psi and chi chains) and with the beta chain to form the complete DNA polymerase III complex.</text>
</comment>
<dbReference type="InterPro" id="IPR047296">
    <property type="entry name" value="GIY-YIG_UvrC_Cho"/>
</dbReference>
<comment type="catalytic activity">
    <reaction evidence="13">
        <text>DNA(n) + a 2'-deoxyribonucleoside 5'-triphosphate = DNA(n+1) + diphosphate</text>
        <dbReference type="Rhea" id="RHEA:22508"/>
        <dbReference type="Rhea" id="RHEA-COMP:17339"/>
        <dbReference type="Rhea" id="RHEA-COMP:17340"/>
        <dbReference type="ChEBI" id="CHEBI:33019"/>
        <dbReference type="ChEBI" id="CHEBI:61560"/>
        <dbReference type="ChEBI" id="CHEBI:173112"/>
        <dbReference type="EC" id="2.7.7.7"/>
    </reaction>
</comment>
<dbReference type="InterPro" id="IPR013520">
    <property type="entry name" value="Ribonucl_H"/>
</dbReference>
<keyword evidence="2" id="KW-0227">DNA damage</keyword>
<dbReference type="GO" id="GO:0004527">
    <property type="term" value="F:exonuclease activity"/>
    <property type="evidence" value="ECO:0007669"/>
    <property type="project" value="UniProtKB-ARBA"/>
</dbReference>
<sequence length="538" mass="59358">MSSEEFSSPEVLDAQALAERLTRPIVFVDLETTGGNATHDRITEIGVVEVSRAGVEHWSVLVDPQESIPPFIQQLTGITNDMVSGQPSFESLAEALAERLEGKLFVAHNARFDYGFLKNEFKRAGIQFKADVLCTVRLSRHLFPSVQRHGLDALIARFGLEPAGRHRALADADLLWQFWQRIHGLYSVELIDAAVKSLIKRASTPPQLPEGSLDEIPATPGVYLFYGENDLLLYIGKSVNLKQRVASHFSGDHRVAKDLRLSQEIRRIEYRPTAGEIGALLLESQLIKQFAPPHNRRLRRQAGLCAWRLAPDSDTPELVYAHQVDFGQAAALFGPFVSKARAEAGLRELADAHQLCHGLLGLEKADGRRACFAYQIKRCKGACVGEEAREAHTERLRAALAPHAMRAWPYAGPIAVVEQAPRTRDERQWHVIDNWSYLGSARDEAGVADVLAAAPPVVAFDRDVHDILARHLGAGKARVVELGYGREFRLAPPPAAVPRAPRAARQPRTRTAARRLAPSGDDVAPAPQLSFVFDTADC</sequence>
<dbReference type="Gene3D" id="3.40.1440.10">
    <property type="entry name" value="GIY-YIG endonuclease"/>
    <property type="match status" value="1"/>
</dbReference>
<evidence type="ECO:0000256" key="9">
    <source>
        <dbReference type="ARBA" id="ARBA00026073"/>
    </source>
</evidence>
<dbReference type="Proteomes" id="UP000036700">
    <property type="component" value="Chromosome"/>
</dbReference>
<keyword evidence="5" id="KW-0267">Excision nuclease</keyword>
<name>A0A0G3EX46_9BURK</name>
<dbReference type="GO" id="GO:0009432">
    <property type="term" value="P:SOS response"/>
    <property type="evidence" value="ECO:0007669"/>
    <property type="project" value="UniProtKB-KW"/>
</dbReference>
<keyword evidence="4" id="KW-0378">Hydrolase</keyword>
<dbReference type="InterPro" id="IPR050066">
    <property type="entry name" value="UvrABC_protein_C"/>
</dbReference>
<keyword evidence="3" id="KW-0228">DNA excision</keyword>
<dbReference type="Gene3D" id="3.30.420.10">
    <property type="entry name" value="Ribonuclease H-like superfamily/Ribonuclease H"/>
    <property type="match status" value="1"/>
</dbReference>
<dbReference type="SMART" id="SM00465">
    <property type="entry name" value="GIYc"/>
    <property type="match status" value="1"/>
</dbReference>
<reference evidence="17" key="1">
    <citation type="submission" date="2015-06" db="EMBL/GenBank/DDBJ databases">
        <authorList>
            <person name="Lim Y.L."/>
            <person name="Ee R."/>
            <person name="Yong D."/>
            <person name="How K.Y."/>
            <person name="Yin W.F."/>
            <person name="Chan K.G."/>
        </authorList>
    </citation>
    <scope>NUCLEOTIDE SEQUENCE [LARGE SCALE GENOMIC DNA]</scope>
    <source>
        <strain evidence="17">DSM 25325</strain>
    </source>
</reference>
<dbReference type="PANTHER" id="PTHR30562">
    <property type="entry name" value="UVRC/OXIDOREDUCTASE"/>
    <property type="match status" value="1"/>
</dbReference>
<dbReference type="GO" id="GO:0006260">
    <property type="term" value="P:DNA replication"/>
    <property type="evidence" value="ECO:0007669"/>
    <property type="project" value="InterPro"/>
</dbReference>
<dbReference type="CDD" id="cd10434">
    <property type="entry name" value="GIY-YIG_UvrC_Cho"/>
    <property type="match status" value="1"/>
</dbReference>
<dbReference type="InterPro" id="IPR035901">
    <property type="entry name" value="GIY-YIG_endonuc_sf"/>
</dbReference>
<evidence type="ECO:0000256" key="13">
    <source>
        <dbReference type="ARBA" id="ARBA00049244"/>
    </source>
</evidence>
<dbReference type="EC" id="2.7.7.7" evidence="1"/>
<feature type="region of interest" description="Disordered" evidence="14">
    <location>
        <begin position="495"/>
        <end position="524"/>
    </location>
</feature>
<evidence type="ECO:0000256" key="6">
    <source>
        <dbReference type="ARBA" id="ARBA00023204"/>
    </source>
</evidence>
<evidence type="ECO:0000256" key="4">
    <source>
        <dbReference type="ARBA" id="ARBA00022801"/>
    </source>
</evidence>
<dbReference type="GO" id="GO:0003677">
    <property type="term" value="F:DNA binding"/>
    <property type="evidence" value="ECO:0007669"/>
    <property type="project" value="InterPro"/>
</dbReference>
<dbReference type="KEGG" id="ptx:ABW99_15150"/>
<comment type="function">
    <text evidence="8">DNA polymerase III is a complex, multichain enzyme responsible for most of the replicative synthesis in bacteria. The epsilon subunit contain the editing function and is a proofreading 3'-5' exonuclease.</text>
</comment>
<evidence type="ECO:0000256" key="8">
    <source>
        <dbReference type="ARBA" id="ARBA00025483"/>
    </source>
</evidence>
<evidence type="ECO:0000256" key="2">
    <source>
        <dbReference type="ARBA" id="ARBA00022763"/>
    </source>
</evidence>
<dbReference type="InterPro" id="IPR006054">
    <property type="entry name" value="DnaQ"/>
</dbReference>
<evidence type="ECO:0000256" key="10">
    <source>
        <dbReference type="ARBA" id="ARBA00040756"/>
    </source>
</evidence>
<accession>A0A0G3EX46</accession>
<dbReference type="SUPFAM" id="SSF53098">
    <property type="entry name" value="Ribonuclease H-like"/>
    <property type="match status" value="1"/>
</dbReference>
<dbReference type="GO" id="GO:0009380">
    <property type="term" value="C:excinuclease repair complex"/>
    <property type="evidence" value="ECO:0007669"/>
    <property type="project" value="TreeGrafter"/>
</dbReference>